<dbReference type="SMART" id="SM00324">
    <property type="entry name" value="RhoGAP"/>
    <property type="match status" value="1"/>
</dbReference>
<dbReference type="OrthoDB" id="28370at2759"/>
<dbReference type="InParanoid" id="A0A152A877"/>
<dbReference type="EMBL" id="LODT01000004">
    <property type="protein sequence ID" value="KYR02408.1"/>
    <property type="molecule type" value="Genomic_DNA"/>
</dbReference>
<dbReference type="InterPro" id="IPR015943">
    <property type="entry name" value="WD40/YVTN_repeat-like_dom_sf"/>
</dbReference>
<dbReference type="GO" id="GO:0007264">
    <property type="term" value="P:small GTPase-mediated signal transduction"/>
    <property type="evidence" value="ECO:0007669"/>
    <property type="project" value="TreeGrafter"/>
</dbReference>
<keyword evidence="5" id="KW-1185">Reference proteome</keyword>
<dbReference type="InterPro" id="IPR036322">
    <property type="entry name" value="WD40_repeat_dom_sf"/>
</dbReference>
<evidence type="ECO:0000313" key="4">
    <source>
        <dbReference type="EMBL" id="KYR02408.1"/>
    </source>
</evidence>
<dbReference type="GO" id="GO:0005737">
    <property type="term" value="C:cytoplasm"/>
    <property type="evidence" value="ECO:0007669"/>
    <property type="project" value="UniProtKB-SubCell"/>
</dbReference>
<gene>
    <name evidence="4" type="ORF">DLAC_01247</name>
</gene>
<comment type="caution">
    <text evidence="4">The sequence shown here is derived from an EMBL/GenBank/DDBJ whole genome shotgun (WGS) entry which is preliminary data.</text>
</comment>
<proteinExistence type="predicted"/>
<dbReference type="SMART" id="SM00320">
    <property type="entry name" value="WD40"/>
    <property type="match status" value="6"/>
</dbReference>
<dbReference type="SUPFAM" id="SSF50978">
    <property type="entry name" value="WD40 repeat-like"/>
    <property type="match status" value="1"/>
</dbReference>
<keyword evidence="2" id="KW-0963">Cytoplasm</keyword>
<dbReference type="SUPFAM" id="SSF48350">
    <property type="entry name" value="GTPase activation domain, GAP"/>
    <property type="match status" value="1"/>
</dbReference>
<evidence type="ECO:0000313" key="5">
    <source>
        <dbReference type="Proteomes" id="UP000076078"/>
    </source>
</evidence>
<dbReference type="Gene3D" id="1.10.555.10">
    <property type="entry name" value="Rho GTPase activation protein"/>
    <property type="match status" value="1"/>
</dbReference>
<evidence type="ECO:0000256" key="2">
    <source>
        <dbReference type="ARBA" id="ARBA00022490"/>
    </source>
</evidence>
<feature type="domain" description="Rho-GAP" evidence="3">
    <location>
        <begin position="23"/>
        <end position="221"/>
    </location>
</feature>
<sequence>MSKNTLYSGNGGPPSGRGKLFGLSLVEVMTLQKKTHPNKSIPLFMLEGFKYIIKHGLGIEGIFRIAGTKDKVKQLQMQLDKGEEIDFVQTKVDPVDLADLMKIYFRELPDCLLQSEQYDHFIGILALDRLAQIQKLRELVGNLKPENKEVLHELVSFLGKVAINSNLNKMTCENLGLVWGPNLLWKGGKAVSTVDMMELMAGAGKIKLIVTLLIEEQEHIFNTSPTSCITNTIGQDIKVSFLYKIVGGYKKTIQGISILEDSDQNKYIWTADSSGLVKITNSSTYAPEKEFDTNLGRIHTMTSVRDHAWIASSQSVSVWDRSGTLVKEFPGLYASITAVYSHGECRIWAGTDQKISIFSSSSLELVQEIEIPAQFIVSITEIFGDSNQVWVGGLNGSIYIFDKTTGAEIKKISTPARRNITCLTFHKYMDKGNVWAGSEDKQIFVIDPIDYTIIKTISDGEMLLINSLKSISNTVWSCSRDHTIRIWDSKSFQLIGQLEDYHTDAVTDAVLIYNSRKLRWELWSASYDKSLCIWGVYSDYLVAPPTF</sequence>
<dbReference type="STRING" id="361077.A0A152A877"/>
<dbReference type="Pfam" id="PF00620">
    <property type="entry name" value="RhoGAP"/>
    <property type="match status" value="1"/>
</dbReference>
<dbReference type="InterPro" id="IPR000198">
    <property type="entry name" value="RhoGAP_dom"/>
</dbReference>
<dbReference type="FunCoup" id="A0A152A877">
    <property type="interactions" value="94"/>
</dbReference>
<dbReference type="Gene3D" id="2.130.10.10">
    <property type="entry name" value="YVTN repeat-like/Quinoprotein amine dehydrogenase"/>
    <property type="match status" value="2"/>
</dbReference>
<dbReference type="InterPro" id="IPR001680">
    <property type="entry name" value="WD40_rpt"/>
</dbReference>
<protein>
    <submittedName>
        <fullName evidence="4">RhoGAP domain-containing protein</fullName>
    </submittedName>
</protein>
<dbReference type="AlphaFoldDB" id="A0A152A877"/>
<evidence type="ECO:0000259" key="3">
    <source>
        <dbReference type="PROSITE" id="PS50238"/>
    </source>
</evidence>
<evidence type="ECO:0000256" key="1">
    <source>
        <dbReference type="ARBA" id="ARBA00004496"/>
    </source>
</evidence>
<dbReference type="Proteomes" id="UP000076078">
    <property type="component" value="Unassembled WGS sequence"/>
</dbReference>
<comment type="subcellular location">
    <subcellularLocation>
        <location evidence="1">Cytoplasm</location>
    </subcellularLocation>
</comment>
<dbReference type="PROSITE" id="PS50238">
    <property type="entry name" value="RHOGAP"/>
    <property type="match status" value="1"/>
</dbReference>
<dbReference type="PANTHER" id="PTHR45808:SF9">
    <property type="entry name" value="RHO GTPASE-ACTIVATING PROTEIN GACX"/>
    <property type="match status" value="1"/>
</dbReference>
<dbReference type="InterPro" id="IPR008936">
    <property type="entry name" value="Rho_GTPase_activation_prot"/>
</dbReference>
<dbReference type="OMA" id="DMMELMA"/>
<dbReference type="CDD" id="cd00159">
    <property type="entry name" value="RhoGAP"/>
    <property type="match status" value="1"/>
</dbReference>
<accession>A0A152A877</accession>
<dbReference type="GO" id="GO:0005096">
    <property type="term" value="F:GTPase activator activity"/>
    <property type="evidence" value="ECO:0007669"/>
    <property type="project" value="TreeGrafter"/>
</dbReference>
<reference evidence="4 5" key="1">
    <citation type="submission" date="2015-12" db="EMBL/GenBank/DDBJ databases">
        <title>Dictyostelia acquired genes for synthesis and detection of signals that induce cell-type specialization by lateral gene transfer from prokaryotes.</title>
        <authorList>
            <person name="Gloeckner G."/>
            <person name="Schaap P."/>
        </authorList>
    </citation>
    <scope>NUCLEOTIDE SEQUENCE [LARGE SCALE GENOMIC DNA]</scope>
    <source>
        <strain evidence="4 5">TK</strain>
    </source>
</reference>
<dbReference type="PANTHER" id="PTHR45808">
    <property type="entry name" value="RHO GTPASE-ACTIVATING PROTEIN 68F"/>
    <property type="match status" value="1"/>
</dbReference>
<organism evidence="4 5">
    <name type="scientific">Tieghemostelium lacteum</name>
    <name type="common">Slime mold</name>
    <name type="synonym">Dictyostelium lacteum</name>
    <dbReference type="NCBI Taxonomy" id="361077"/>
    <lineage>
        <taxon>Eukaryota</taxon>
        <taxon>Amoebozoa</taxon>
        <taxon>Evosea</taxon>
        <taxon>Eumycetozoa</taxon>
        <taxon>Dictyostelia</taxon>
        <taxon>Dictyosteliales</taxon>
        <taxon>Raperosteliaceae</taxon>
        <taxon>Tieghemostelium</taxon>
    </lineage>
</organism>
<name>A0A152A877_TIELA</name>